<dbReference type="SUPFAM" id="SSF109755">
    <property type="entry name" value="PhoU-like"/>
    <property type="match status" value="1"/>
</dbReference>
<name>A0A7C2ZRP2_9CREN</name>
<comment type="similarity">
    <text evidence="1">Belongs to the UPF0111 family.</text>
</comment>
<reference evidence="2" key="1">
    <citation type="journal article" date="2020" name="mSystems">
        <title>Genome- and Community-Level Interaction Insights into Carbon Utilization and Element Cycling Functions of Hydrothermarchaeota in Hydrothermal Sediment.</title>
        <authorList>
            <person name="Zhou Z."/>
            <person name="Liu Y."/>
            <person name="Xu W."/>
            <person name="Pan J."/>
            <person name="Luo Z.H."/>
            <person name="Li M."/>
        </authorList>
    </citation>
    <scope>NUCLEOTIDE SEQUENCE [LARGE SCALE GENOMIC DNA]</scope>
    <source>
        <strain evidence="2">SpSt-16</strain>
    </source>
</reference>
<dbReference type="InterPro" id="IPR018445">
    <property type="entry name" value="Put_Phosphate_transp_reg"/>
</dbReference>
<gene>
    <name evidence="2" type="ORF">ENO77_02340</name>
</gene>
<evidence type="ECO:0000256" key="1">
    <source>
        <dbReference type="ARBA" id="ARBA00008591"/>
    </source>
</evidence>
<dbReference type="InterPro" id="IPR002727">
    <property type="entry name" value="DUF47"/>
</dbReference>
<organism evidence="2">
    <name type="scientific">Ignisphaera aggregans</name>
    <dbReference type="NCBI Taxonomy" id="334771"/>
    <lineage>
        <taxon>Archaea</taxon>
        <taxon>Thermoproteota</taxon>
        <taxon>Thermoprotei</taxon>
        <taxon>Desulfurococcales</taxon>
        <taxon>Desulfurococcaceae</taxon>
        <taxon>Ignisphaera</taxon>
    </lineage>
</organism>
<protein>
    <submittedName>
        <fullName evidence="2">DUF47 family protein</fullName>
    </submittedName>
</protein>
<proteinExistence type="inferred from homology"/>
<sequence length="171" mass="19104">MSGKRFLMQRGKLMKYKRAILFELNKGALHPIDREEIIRLISVTDDIADYAKAWSRRAVLYSPNKLPPEIGSKLCTMASKALDAANLIKLAIEALPSDPSKALELADKIESIEEEVDDIRHGLFDDILKFCDTSKPSLCILAKELMDSIENATDKCENVGDLIRRLAVLSS</sequence>
<dbReference type="InterPro" id="IPR038078">
    <property type="entry name" value="PhoU-like_sf"/>
</dbReference>
<dbReference type="Pfam" id="PF01865">
    <property type="entry name" value="PhoU_div"/>
    <property type="match status" value="1"/>
</dbReference>
<accession>A0A7C2ZRP2</accession>
<dbReference type="PANTHER" id="PTHR36536">
    <property type="entry name" value="UPF0111 PROTEIN HI_1603"/>
    <property type="match status" value="1"/>
</dbReference>
<dbReference type="AlphaFoldDB" id="A0A7C2ZRP2"/>
<dbReference type="PANTHER" id="PTHR36536:SF3">
    <property type="entry name" value="UPF0111 PROTEIN HI_1603"/>
    <property type="match status" value="1"/>
</dbReference>
<dbReference type="EMBL" id="DSGT01000007">
    <property type="protein sequence ID" value="HEW52997.1"/>
    <property type="molecule type" value="Genomic_DNA"/>
</dbReference>
<comment type="caution">
    <text evidence="2">The sequence shown here is derived from an EMBL/GenBank/DDBJ whole genome shotgun (WGS) entry which is preliminary data.</text>
</comment>
<evidence type="ECO:0000313" key="2">
    <source>
        <dbReference type="EMBL" id="HEW52997.1"/>
    </source>
</evidence>
<dbReference type="Gene3D" id="1.20.58.220">
    <property type="entry name" value="Phosphate transport system protein phou homolog 2, domain 2"/>
    <property type="match status" value="1"/>
</dbReference>